<dbReference type="EMBL" id="GBXM01046926">
    <property type="protein sequence ID" value="JAH61651.1"/>
    <property type="molecule type" value="Transcribed_RNA"/>
</dbReference>
<name>A0A0E9U725_ANGAN</name>
<organism evidence="1">
    <name type="scientific">Anguilla anguilla</name>
    <name type="common">European freshwater eel</name>
    <name type="synonym">Muraena anguilla</name>
    <dbReference type="NCBI Taxonomy" id="7936"/>
    <lineage>
        <taxon>Eukaryota</taxon>
        <taxon>Metazoa</taxon>
        <taxon>Chordata</taxon>
        <taxon>Craniata</taxon>
        <taxon>Vertebrata</taxon>
        <taxon>Euteleostomi</taxon>
        <taxon>Actinopterygii</taxon>
        <taxon>Neopterygii</taxon>
        <taxon>Teleostei</taxon>
        <taxon>Anguilliformes</taxon>
        <taxon>Anguillidae</taxon>
        <taxon>Anguilla</taxon>
    </lineage>
</organism>
<evidence type="ECO:0000313" key="1">
    <source>
        <dbReference type="EMBL" id="JAH61651.1"/>
    </source>
</evidence>
<reference evidence="1" key="2">
    <citation type="journal article" date="2015" name="Fish Shellfish Immunol.">
        <title>Early steps in the European eel (Anguilla anguilla)-Vibrio vulnificus interaction in the gills: Role of the RtxA13 toxin.</title>
        <authorList>
            <person name="Callol A."/>
            <person name="Pajuelo D."/>
            <person name="Ebbesson L."/>
            <person name="Teles M."/>
            <person name="MacKenzie S."/>
            <person name="Amaro C."/>
        </authorList>
    </citation>
    <scope>NUCLEOTIDE SEQUENCE</scope>
</reference>
<protein>
    <submittedName>
        <fullName evidence="1">Uncharacterized protein</fullName>
    </submittedName>
</protein>
<proteinExistence type="predicted"/>
<reference evidence="1" key="1">
    <citation type="submission" date="2014-11" db="EMBL/GenBank/DDBJ databases">
        <authorList>
            <person name="Amaro Gonzalez C."/>
        </authorList>
    </citation>
    <scope>NUCLEOTIDE SEQUENCE</scope>
</reference>
<sequence>MTSLCTNPLVTLF</sequence>
<accession>A0A0E9U725</accession>